<dbReference type="PANTHER" id="PTHR11216">
    <property type="entry name" value="EH DOMAIN"/>
    <property type="match status" value="1"/>
</dbReference>
<comment type="caution">
    <text evidence="5">The sequence shown here is derived from an EMBL/GenBank/DDBJ whole genome shotgun (WGS) entry which is preliminary data.</text>
</comment>
<dbReference type="GO" id="GO:0005886">
    <property type="term" value="C:plasma membrane"/>
    <property type="evidence" value="ECO:0007669"/>
    <property type="project" value="TreeGrafter"/>
</dbReference>
<protein>
    <recommendedName>
        <fullName evidence="4">Dynamin-type G domain-containing protein</fullName>
    </recommendedName>
</protein>
<sequence length="631" mass="71606">MEDSSTFRSSVTTFDDEDMKSFDNVMIQSTDILNTTQETIRSKNTSASRYPKRKKRSALSSTSARQANATSTSRTMINKLKTLYGSKVKPLEERYGLYNFCLPNGNAELNDSEFDAKPMVLLIGQYSTGKTTFIRHLVGGDYPSMHIGPEPTTDRFTALLHGNVDDESSMDMMSPSDETSPTLMDDNSITSFEDFSVKSNPRNVLSKRWKNDGVNKSTVGKTVKGNSLTVMPELPFSSLSQFGSGFLSHFVGSINPAPLLEHVTLIDTPGVLSGEKQRLSRSYDFAKVSKWFADRADMILLLFDAHKLDISDELKEVIETIRPHNDDKIRCVLNKADGVTREQLVRVYGSLMWSMGKIFPNPEVVRVYTGSYWEENLVHDDFAHMFEADEGLLINELVDLPKSCAERKVNDVVKRIRTIKVHICILSYLKSHMPKWFGKKKMQEALIQDLEQIFDIVRIENNLSEGDFPDVHEFRKCLREVEDFSTFIAIDKKALRQLDKLLTEDIPSIMKGTAGITDHTTPRKTPIKISKTPRKGIEIDFEAIEEEEEQRIAFKRPRFEKPKDFTFYAACTALFVMIAYVALYIISQNDPSNTLGLSSGVLNHYGNVSRKINIFGQFFESNIYSSKQFEL</sequence>
<dbReference type="GO" id="GO:0010008">
    <property type="term" value="C:endosome membrane"/>
    <property type="evidence" value="ECO:0007669"/>
    <property type="project" value="UniProtKB-SubCell"/>
</dbReference>
<dbReference type="InterPro" id="IPR045063">
    <property type="entry name" value="Dynamin_N"/>
</dbReference>
<keyword evidence="3" id="KW-1133">Transmembrane helix</keyword>
<evidence type="ECO:0000259" key="4">
    <source>
        <dbReference type="PROSITE" id="PS51718"/>
    </source>
</evidence>
<proteinExistence type="predicted"/>
<organism evidence="5 6">
    <name type="scientific">Chaetoceros tenuissimus</name>
    <dbReference type="NCBI Taxonomy" id="426638"/>
    <lineage>
        <taxon>Eukaryota</taxon>
        <taxon>Sar</taxon>
        <taxon>Stramenopiles</taxon>
        <taxon>Ochrophyta</taxon>
        <taxon>Bacillariophyta</taxon>
        <taxon>Coscinodiscophyceae</taxon>
        <taxon>Chaetocerotophycidae</taxon>
        <taxon>Chaetocerotales</taxon>
        <taxon>Chaetocerotaceae</taxon>
        <taxon>Chaetoceros</taxon>
    </lineage>
</organism>
<dbReference type="SUPFAM" id="SSF52540">
    <property type="entry name" value="P-loop containing nucleoside triphosphate hydrolases"/>
    <property type="match status" value="1"/>
</dbReference>
<evidence type="ECO:0000313" key="5">
    <source>
        <dbReference type="EMBL" id="GFH59333.1"/>
    </source>
</evidence>
<dbReference type="GO" id="GO:0005525">
    <property type="term" value="F:GTP binding"/>
    <property type="evidence" value="ECO:0007669"/>
    <property type="project" value="InterPro"/>
</dbReference>
<dbReference type="PANTHER" id="PTHR11216:SF31">
    <property type="entry name" value="AT21416P"/>
    <property type="match status" value="1"/>
</dbReference>
<dbReference type="GO" id="GO:0006897">
    <property type="term" value="P:endocytosis"/>
    <property type="evidence" value="ECO:0007669"/>
    <property type="project" value="TreeGrafter"/>
</dbReference>
<dbReference type="PROSITE" id="PS51718">
    <property type="entry name" value="G_DYNAMIN_2"/>
    <property type="match status" value="1"/>
</dbReference>
<feature type="region of interest" description="Disordered" evidence="2">
    <location>
        <begin position="41"/>
        <end position="72"/>
    </location>
</feature>
<dbReference type="InterPro" id="IPR027417">
    <property type="entry name" value="P-loop_NTPase"/>
</dbReference>
<dbReference type="InterPro" id="IPR030381">
    <property type="entry name" value="G_DYNAMIN_dom"/>
</dbReference>
<dbReference type="GO" id="GO:0016197">
    <property type="term" value="P:endosomal transport"/>
    <property type="evidence" value="ECO:0007669"/>
    <property type="project" value="TreeGrafter"/>
</dbReference>
<dbReference type="Gene3D" id="3.40.50.300">
    <property type="entry name" value="P-loop containing nucleotide triphosphate hydrolases"/>
    <property type="match status" value="1"/>
</dbReference>
<evidence type="ECO:0000256" key="3">
    <source>
        <dbReference type="SAM" id="Phobius"/>
    </source>
</evidence>
<keyword evidence="6" id="KW-1185">Reference proteome</keyword>
<dbReference type="Gene3D" id="1.10.268.20">
    <property type="match status" value="2"/>
</dbReference>
<keyword evidence="3" id="KW-0472">Membrane</keyword>
<accession>A0AAD3D7Q3</accession>
<evidence type="ECO:0000256" key="1">
    <source>
        <dbReference type="ARBA" id="ARBA00004481"/>
    </source>
</evidence>
<reference evidence="5 6" key="1">
    <citation type="journal article" date="2021" name="Sci. Rep.">
        <title>The genome of the diatom Chaetoceros tenuissimus carries an ancient integrated fragment of an extant virus.</title>
        <authorList>
            <person name="Hongo Y."/>
            <person name="Kimura K."/>
            <person name="Takaki Y."/>
            <person name="Yoshida Y."/>
            <person name="Baba S."/>
            <person name="Kobayashi G."/>
            <person name="Nagasaki K."/>
            <person name="Hano T."/>
            <person name="Tomaru Y."/>
        </authorList>
    </citation>
    <scope>NUCLEOTIDE SEQUENCE [LARGE SCALE GENOMIC DNA]</scope>
    <source>
        <strain evidence="5 6">NIES-3715</strain>
    </source>
</reference>
<feature type="domain" description="Dynamin-type G" evidence="4">
    <location>
        <begin position="114"/>
        <end position="405"/>
    </location>
</feature>
<comment type="subcellular location">
    <subcellularLocation>
        <location evidence="1">Endosome membrane</location>
        <topology evidence="1">Peripheral membrane protein</topology>
    </subcellularLocation>
</comment>
<dbReference type="CDD" id="cd09913">
    <property type="entry name" value="EHD"/>
    <property type="match status" value="1"/>
</dbReference>
<dbReference type="EMBL" id="BLLK01000062">
    <property type="protein sequence ID" value="GFH59333.1"/>
    <property type="molecule type" value="Genomic_DNA"/>
</dbReference>
<evidence type="ECO:0000313" key="6">
    <source>
        <dbReference type="Proteomes" id="UP001054902"/>
    </source>
</evidence>
<gene>
    <name evidence="5" type="ORF">CTEN210_15809</name>
</gene>
<feature type="compositionally biased region" description="Polar residues" evidence="2">
    <location>
        <begin position="58"/>
        <end position="72"/>
    </location>
</feature>
<dbReference type="Proteomes" id="UP001054902">
    <property type="component" value="Unassembled WGS sequence"/>
</dbReference>
<feature type="transmembrane region" description="Helical" evidence="3">
    <location>
        <begin position="565"/>
        <end position="586"/>
    </location>
</feature>
<name>A0AAD3D7Q3_9STRA</name>
<dbReference type="Pfam" id="PF00350">
    <property type="entry name" value="Dynamin_N"/>
    <property type="match status" value="1"/>
</dbReference>
<dbReference type="InterPro" id="IPR040990">
    <property type="entry name" value="DUF5600"/>
</dbReference>
<dbReference type="Pfam" id="PF18150">
    <property type="entry name" value="DUF5600"/>
    <property type="match status" value="1"/>
</dbReference>
<evidence type="ECO:0000256" key="2">
    <source>
        <dbReference type="SAM" id="MobiDB-lite"/>
    </source>
</evidence>
<keyword evidence="3" id="KW-0812">Transmembrane</keyword>
<dbReference type="AlphaFoldDB" id="A0AAD3D7Q3"/>